<gene>
    <name evidence="2" type="ORF">WISP_124621</name>
</gene>
<evidence type="ECO:0000313" key="3">
    <source>
        <dbReference type="Proteomes" id="UP001145742"/>
    </source>
</evidence>
<accession>A0ABQ9CWJ0</accession>
<reference evidence="2" key="1">
    <citation type="submission" date="2019-10" db="EMBL/GenBank/DDBJ databases">
        <authorList>
            <person name="Soares A.E.R."/>
            <person name="Aleixo A."/>
            <person name="Schneider P."/>
            <person name="Miyaki C.Y."/>
            <person name="Schneider M.P."/>
            <person name="Mello C."/>
            <person name="Vasconcelos A.T.R."/>
        </authorList>
    </citation>
    <scope>NUCLEOTIDE SEQUENCE</scope>
    <source>
        <tissue evidence="2">Muscle</tissue>
    </source>
</reference>
<dbReference type="Proteomes" id="UP001145742">
    <property type="component" value="Unassembled WGS sequence"/>
</dbReference>
<protein>
    <submittedName>
        <fullName evidence="2">Uncharacterized protein</fullName>
    </submittedName>
</protein>
<evidence type="ECO:0000313" key="2">
    <source>
        <dbReference type="EMBL" id="KAJ7407828.1"/>
    </source>
</evidence>
<organism evidence="2 3">
    <name type="scientific">Willisornis vidua</name>
    <name type="common">Xingu scale-backed antbird</name>
    <dbReference type="NCBI Taxonomy" id="1566151"/>
    <lineage>
        <taxon>Eukaryota</taxon>
        <taxon>Metazoa</taxon>
        <taxon>Chordata</taxon>
        <taxon>Craniata</taxon>
        <taxon>Vertebrata</taxon>
        <taxon>Euteleostomi</taxon>
        <taxon>Archelosauria</taxon>
        <taxon>Archosauria</taxon>
        <taxon>Dinosauria</taxon>
        <taxon>Saurischia</taxon>
        <taxon>Theropoda</taxon>
        <taxon>Coelurosauria</taxon>
        <taxon>Aves</taxon>
        <taxon>Neognathae</taxon>
        <taxon>Neoaves</taxon>
        <taxon>Telluraves</taxon>
        <taxon>Australaves</taxon>
        <taxon>Passeriformes</taxon>
        <taxon>Thamnophilidae</taxon>
        <taxon>Willisornis</taxon>
    </lineage>
</organism>
<proteinExistence type="predicted"/>
<evidence type="ECO:0000256" key="1">
    <source>
        <dbReference type="SAM" id="MobiDB-lite"/>
    </source>
</evidence>
<feature type="region of interest" description="Disordered" evidence="1">
    <location>
        <begin position="1"/>
        <end position="28"/>
    </location>
</feature>
<comment type="caution">
    <text evidence="2">The sequence shown here is derived from an EMBL/GenBank/DDBJ whole genome shotgun (WGS) entry which is preliminary data.</text>
</comment>
<dbReference type="EMBL" id="WHWB01034581">
    <property type="protein sequence ID" value="KAJ7407828.1"/>
    <property type="molecule type" value="Genomic_DNA"/>
</dbReference>
<name>A0ABQ9CWJ0_9PASS</name>
<sequence>MSVGSKMDPPLAKAKPNSNSVEEGSDRMALVGTWQPARVNPPQHPSSDRVGQNLQTVFRLEFEMPGQCPAKSLVMKLYDEDSVLLGEEKELIAEF</sequence>
<keyword evidence="3" id="KW-1185">Reference proteome</keyword>